<organism evidence="2">
    <name type="scientific">freshwater metagenome</name>
    <dbReference type="NCBI Taxonomy" id="449393"/>
    <lineage>
        <taxon>unclassified sequences</taxon>
        <taxon>metagenomes</taxon>
        <taxon>ecological metagenomes</taxon>
    </lineage>
</organism>
<name>A0A6J6CWV3_9ZZZZ</name>
<reference evidence="2" key="1">
    <citation type="submission" date="2020-05" db="EMBL/GenBank/DDBJ databases">
        <authorList>
            <person name="Chiriac C."/>
            <person name="Salcher M."/>
            <person name="Ghai R."/>
            <person name="Kavagutti S V."/>
        </authorList>
    </citation>
    <scope>NUCLEOTIDE SEQUENCE</scope>
</reference>
<proteinExistence type="predicted"/>
<evidence type="ECO:0000256" key="1">
    <source>
        <dbReference type="SAM" id="Phobius"/>
    </source>
</evidence>
<dbReference type="AlphaFoldDB" id="A0A6J6CWV3"/>
<keyword evidence="1" id="KW-1133">Transmembrane helix</keyword>
<protein>
    <submittedName>
        <fullName evidence="2">Unannotated protein</fullName>
    </submittedName>
</protein>
<feature type="transmembrane region" description="Helical" evidence="1">
    <location>
        <begin position="78"/>
        <end position="98"/>
    </location>
</feature>
<feature type="transmembrane region" description="Helical" evidence="1">
    <location>
        <begin position="43"/>
        <end position="66"/>
    </location>
</feature>
<sequence>MKRGFGGWLLVILFGVLLGHDVWEGAGNVIGKYYESLQLGLELTWVGWLILGTNLLAPVVLFIIGLVATRRKSFGDALLIWILAVLVAAIAGADVVLAGNDYTLFYTVTTGN</sequence>
<accession>A0A6J6CWV3</accession>
<dbReference type="EMBL" id="CAEZTD010000018">
    <property type="protein sequence ID" value="CAB4556071.1"/>
    <property type="molecule type" value="Genomic_DNA"/>
</dbReference>
<evidence type="ECO:0000313" key="2">
    <source>
        <dbReference type="EMBL" id="CAB4556071.1"/>
    </source>
</evidence>
<gene>
    <name evidence="2" type="ORF">UFOPK1591_00379</name>
</gene>
<keyword evidence="1" id="KW-0472">Membrane</keyword>
<keyword evidence="1" id="KW-0812">Transmembrane</keyword>